<organism evidence="1 2">
    <name type="scientific">Kribbella lupini</name>
    <dbReference type="NCBI Taxonomy" id="291602"/>
    <lineage>
        <taxon>Bacteria</taxon>
        <taxon>Bacillati</taxon>
        <taxon>Actinomycetota</taxon>
        <taxon>Actinomycetes</taxon>
        <taxon>Propionibacteriales</taxon>
        <taxon>Kribbellaceae</taxon>
        <taxon>Kribbella</taxon>
    </lineage>
</organism>
<dbReference type="EMBL" id="BAAANC010000005">
    <property type="protein sequence ID" value="GAA1558797.1"/>
    <property type="molecule type" value="Genomic_DNA"/>
</dbReference>
<protein>
    <submittedName>
        <fullName evidence="1">Uncharacterized protein</fullName>
    </submittedName>
</protein>
<dbReference type="Proteomes" id="UP001500363">
    <property type="component" value="Unassembled WGS sequence"/>
</dbReference>
<comment type="caution">
    <text evidence="1">The sequence shown here is derived from an EMBL/GenBank/DDBJ whole genome shotgun (WGS) entry which is preliminary data.</text>
</comment>
<accession>A0ABN2CHN9</accession>
<sequence>MDLVDLVGDSELRHRDFLLSSEPVTCFQPSSPEQSGGSILSLPAVLGEYPRHETLKPVA</sequence>
<keyword evidence="2" id="KW-1185">Reference proteome</keyword>
<reference evidence="1 2" key="1">
    <citation type="journal article" date="2019" name="Int. J. Syst. Evol. Microbiol.">
        <title>The Global Catalogue of Microorganisms (GCM) 10K type strain sequencing project: providing services to taxonomists for standard genome sequencing and annotation.</title>
        <authorList>
            <consortium name="The Broad Institute Genomics Platform"/>
            <consortium name="The Broad Institute Genome Sequencing Center for Infectious Disease"/>
            <person name="Wu L."/>
            <person name="Ma J."/>
        </authorList>
    </citation>
    <scope>NUCLEOTIDE SEQUENCE [LARGE SCALE GENOMIC DNA]</scope>
    <source>
        <strain evidence="1 2">JCM 14303</strain>
    </source>
</reference>
<evidence type="ECO:0000313" key="2">
    <source>
        <dbReference type="Proteomes" id="UP001500363"/>
    </source>
</evidence>
<gene>
    <name evidence="1" type="ORF">GCM10009741_74740</name>
</gene>
<evidence type="ECO:0000313" key="1">
    <source>
        <dbReference type="EMBL" id="GAA1558797.1"/>
    </source>
</evidence>
<name>A0ABN2CHN9_9ACTN</name>
<proteinExistence type="predicted"/>